<dbReference type="InterPro" id="IPR020806">
    <property type="entry name" value="PKS_PP-bd"/>
</dbReference>
<accession>A0A7X5WXG6</accession>
<dbReference type="GO" id="GO:0003824">
    <property type="term" value="F:catalytic activity"/>
    <property type="evidence" value="ECO:0007669"/>
    <property type="project" value="InterPro"/>
</dbReference>
<evidence type="ECO:0000256" key="1">
    <source>
        <dbReference type="ARBA" id="ARBA00001957"/>
    </source>
</evidence>
<dbReference type="InterPro" id="IPR010071">
    <property type="entry name" value="AA_adenyl_dom"/>
</dbReference>
<dbReference type="InterPro" id="IPR029058">
    <property type="entry name" value="AB_hydrolase_fold"/>
</dbReference>
<dbReference type="Proteomes" id="UP000536624">
    <property type="component" value="Unassembled WGS sequence"/>
</dbReference>
<evidence type="ECO:0000259" key="5">
    <source>
        <dbReference type="PROSITE" id="PS50075"/>
    </source>
</evidence>
<dbReference type="Gene3D" id="1.10.1200.10">
    <property type="entry name" value="ACP-like"/>
    <property type="match status" value="1"/>
</dbReference>
<dbReference type="EMBL" id="JAALLH010000001">
    <property type="protein sequence ID" value="NIY62820.1"/>
    <property type="molecule type" value="Genomic_DNA"/>
</dbReference>
<protein>
    <submittedName>
        <fullName evidence="6">Non-ribosomal peptide synthetase</fullName>
    </submittedName>
</protein>
<feature type="region of interest" description="Disordered" evidence="4">
    <location>
        <begin position="1"/>
        <end position="22"/>
    </location>
</feature>
<dbReference type="Gene3D" id="3.30.559.10">
    <property type="entry name" value="Chloramphenicol acetyltransferase-like domain"/>
    <property type="match status" value="1"/>
</dbReference>
<dbReference type="Pfam" id="PF00501">
    <property type="entry name" value="AMP-binding"/>
    <property type="match status" value="1"/>
</dbReference>
<dbReference type="Gene3D" id="3.30.559.30">
    <property type="entry name" value="Nonribosomal peptide synthetase, condensation domain"/>
    <property type="match status" value="1"/>
</dbReference>
<dbReference type="CDD" id="cd05930">
    <property type="entry name" value="A_NRPS"/>
    <property type="match status" value="1"/>
</dbReference>
<name>A0A7X5WXG6_STRMQ</name>
<dbReference type="GO" id="GO:0008610">
    <property type="term" value="P:lipid biosynthetic process"/>
    <property type="evidence" value="ECO:0007669"/>
    <property type="project" value="UniProtKB-ARBA"/>
</dbReference>
<keyword evidence="3" id="KW-0597">Phosphoprotein</keyword>
<comment type="caution">
    <text evidence="6">The sequence shown here is derived from an EMBL/GenBank/DDBJ whole genome shotgun (WGS) entry which is preliminary data.</text>
</comment>
<dbReference type="Gene3D" id="3.40.50.1820">
    <property type="entry name" value="alpha/beta hydrolase"/>
    <property type="match status" value="1"/>
</dbReference>
<dbReference type="Pfam" id="PF00668">
    <property type="entry name" value="Condensation"/>
    <property type="match status" value="1"/>
</dbReference>
<gene>
    <name evidence="6" type="primary">padE</name>
    <name evidence="6" type="ORF">SMALB_0740</name>
</gene>
<feature type="domain" description="Carrier" evidence="5">
    <location>
        <begin position="999"/>
        <end position="1074"/>
    </location>
</feature>
<dbReference type="SUPFAM" id="SSF53474">
    <property type="entry name" value="alpha/beta-Hydrolases"/>
    <property type="match status" value="1"/>
</dbReference>
<dbReference type="SUPFAM" id="SSF52777">
    <property type="entry name" value="CoA-dependent acyltransferases"/>
    <property type="match status" value="2"/>
</dbReference>
<comment type="cofactor">
    <cofactor evidence="1">
        <name>pantetheine 4'-phosphate</name>
        <dbReference type="ChEBI" id="CHEBI:47942"/>
    </cofactor>
</comment>
<dbReference type="InterPro" id="IPR009081">
    <property type="entry name" value="PP-bd_ACP"/>
</dbReference>
<dbReference type="InterPro" id="IPR000873">
    <property type="entry name" value="AMP-dep_synth/lig_dom"/>
</dbReference>
<dbReference type="SUPFAM" id="SSF56801">
    <property type="entry name" value="Acetyl-CoA synthetase-like"/>
    <property type="match status" value="1"/>
</dbReference>
<dbReference type="InterPro" id="IPR045851">
    <property type="entry name" value="AMP-bd_C_sf"/>
</dbReference>
<dbReference type="InterPro" id="IPR023213">
    <property type="entry name" value="CAT-like_dom_sf"/>
</dbReference>
<dbReference type="InterPro" id="IPR025110">
    <property type="entry name" value="AMP-bd_C"/>
</dbReference>
<evidence type="ECO:0000313" key="6">
    <source>
        <dbReference type="EMBL" id="NIY62820.1"/>
    </source>
</evidence>
<dbReference type="GO" id="GO:0005737">
    <property type="term" value="C:cytoplasm"/>
    <property type="evidence" value="ECO:0007669"/>
    <property type="project" value="TreeGrafter"/>
</dbReference>
<dbReference type="InterPro" id="IPR001031">
    <property type="entry name" value="Thioesterase"/>
</dbReference>
<dbReference type="Pfam" id="PF13193">
    <property type="entry name" value="AMP-binding_C"/>
    <property type="match status" value="1"/>
</dbReference>
<dbReference type="SMART" id="SM00823">
    <property type="entry name" value="PKS_PP"/>
    <property type="match status" value="1"/>
</dbReference>
<dbReference type="Gene3D" id="3.30.300.30">
    <property type="match status" value="1"/>
</dbReference>
<dbReference type="SUPFAM" id="SSF47336">
    <property type="entry name" value="ACP-like"/>
    <property type="match status" value="1"/>
</dbReference>
<dbReference type="InterPro" id="IPR006162">
    <property type="entry name" value="Ppantetheine_attach_site"/>
</dbReference>
<dbReference type="GO" id="GO:0017000">
    <property type="term" value="P:antibiotic biosynthetic process"/>
    <property type="evidence" value="ECO:0007669"/>
    <property type="project" value="UniProtKB-ARBA"/>
</dbReference>
<dbReference type="Gene3D" id="3.40.50.12780">
    <property type="entry name" value="N-terminal domain of ligase-like"/>
    <property type="match status" value="1"/>
</dbReference>
<dbReference type="GO" id="GO:0044550">
    <property type="term" value="P:secondary metabolite biosynthetic process"/>
    <property type="evidence" value="ECO:0007669"/>
    <property type="project" value="TreeGrafter"/>
</dbReference>
<dbReference type="InterPro" id="IPR001242">
    <property type="entry name" value="Condensation_dom"/>
</dbReference>
<dbReference type="NCBIfam" id="TIGR01733">
    <property type="entry name" value="AA-adenyl-dom"/>
    <property type="match status" value="1"/>
</dbReference>
<dbReference type="InterPro" id="IPR036736">
    <property type="entry name" value="ACP-like_sf"/>
</dbReference>
<dbReference type="CDD" id="cd19531">
    <property type="entry name" value="LCL_NRPS-like"/>
    <property type="match status" value="1"/>
</dbReference>
<dbReference type="RefSeq" id="WP_167499845.1">
    <property type="nucleotide sequence ID" value="NZ_JAALLH010000001.1"/>
</dbReference>
<evidence type="ECO:0000256" key="3">
    <source>
        <dbReference type="ARBA" id="ARBA00022553"/>
    </source>
</evidence>
<dbReference type="PANTHER" id="PTHR45527">
    <property type="entry name" value="NONRIBOSOMAL PEPTIDE SYNTHETASE"/>
    <property type="match status" value="1"/>
</dbReference>
<dbReference type="GO" id="GO:0043041">
    <property type="term" value="P:amino acid activation for nonribosomal peptide biosynthetic process"/>
    <property type="evidence" value="ECO:0007669"/>
    <property type="project" value="TreeGrafter"/>
</dbReference>
<proteinExistence type="predicted"/>
<sequence length="1365" mass="147066">MSDTDTDTDTGTGTDTDTGTEPMAANQLRLWINQEFDPDSNAYNVTRCLRLRGPLDADALVDAVNALVERHEILRTVFLDTEDEVLQRVLPDSPALAGVTAAPGVRAPETGAAAGGGETAGALDRQARAFALRPFDLRREPPFRARLIRVSPTDHTLVLAFHHIGVDAWSLGVFERELADAYHSFAEHGEWRPATGPTQFREFARWQRTVLADGADERHLAYWRTALPAELPPADFLASAPLDARGPGPAAVHEAPLPPETAAALTGLGTAFEVTPFVVLQTAVQILAQRFSGSTGVVLGGTTLNRKLPAFDTALGFFVNTVPLHTPLADNPSFAEALARGKETVMGALSHDDVPFDRIAEAVCARPSGERGGLYRIAVEVQAAPPGEPRRWRDVTLTASSFDGDADKRARCDLTFNLLYGEDGPRLVTEYDASLFDEAYVSSAAHALFALVRHGEREPGTPVGDLELLSGTEWRRQLTVRAYPPRNAVREPTSDIVRALAERHGERTAVRTPNERLTFRELVDRAEAVAAALIGDGAVPGSFVGVVADRTVHAVVALLGCWLARCAYVPIEPAEAEERRRWIAEDAGLTRVLGPPGYDLPGTALIDVRSLPADARGSDTVAVGATRPDDIAYAIYTSGTTGRPKATLATHATMLNVKAGLAECFEVEDWRRETVSLNGPLVFDVSLQQLLPMLDGATVAVVPGPVRLDPEALIAYVAEAGITLLDVSPAHLQLLVEAGLLERRDLPLRRLISGGEALPAPLWRPLSRSGLRVFNCYGPTECTVNTTVQKVDSTVERPLIGTEVHGATLHIADEKGRLVPYGAAGELYISGEGLGPGYLNRPELTAERFPVVPWGPHGEPLRVYRTGDRVRLAKGGAVEHLGRLDDQVKIRGNRVELREVTATLLSHPAVGAAETVVDESHPGGPRLHAFVVASRSPAREEELRQHLAGYLPGYMVPARITALDTLPTTVAGKVDRGALRALCAGQAPTDGATAGVPSGAADGIEERLIELWREVLGLTSAGPDSHFFALGGHSLLAARLITRVRHEFSVRLPHATLLERATPRRCAEYLRDGPDGAPAAAPGRGNLLELRGGATDRVPVVCFHPLGGDALVYQDLVDALPDHQPVYAVFDGRTDPRGRTGWESPEEMMRAYATEVAAATGTRGCHLVGWSLGGLIAHGVADLLERRGVAVHSVSIWDAGCSPVRYARPAEPDWSMGPLTVLNTLAPAGSQGLTAERSARLGDRFRRLTGPDLGRHILRTAEHLWGVRRDQEPRAVADRAVLASLHHWLFTGWRPEVIDAPVSVVWASDSLRRSVVARTDWNDWTRAAAQETEIEATHYSLIRKPVVGEVATHLMKTVATVATGH</sequence>
<dbReference type="Pfam" id="PF00550">
    <property type="entry name" value="PP-binding"/>
    <property type="match status" value="1"/>
</dbReference>
<dbReference type="PROSITE" id="PS50075">
    <property type="entry name" value="CARRIER"/>
    <property type="match status" value="1"/>
</dbReference>
<dbReference type="GO" id="GO:0031177">
    <property type="term" value="F:phosphopantetheine binding"/>
    <property type="evidence" value="ECO:0007669"/>
    <property type="project" value="InterPro"/>
</dbReference>
<feature type="compositionally biased region" description="Low complexity" evidence="4">
    <location>
        <begin position="9"/>
        <end position="20"/>
    </location>
</feature>
<evidence type="ECO:0000256" key="4">
    <source>
        <dbReference type="SAM" id="MobiDB-lite"/>
    </source>
</evidence>
<dbReference type="SMART" id="SM00824">
    <property type="entry name" value="PKS_TE"/>
    <property type="match status" value="1"/>
</dbReference>
<evidence type="ECO:0000256" key="2">
    <source>
        <dbReference type="ARBA" id="ARBA00022450"/>
    </source>
</evidence>
<dbReference type="Pfam" id="PF00975">
    <property type="entry name" value="Thioesterase"/>
    <property type="match status" value="1"/>
</dbReference>
<dbReference type="PANTHER" id="PTHR45527:SF1">
    <property type="entry name" value="FATTY ACID SYNTHASE"/>
    <property type="match status" value="1"/>
</dbReference>
<dbReference type="InterPro" id="IPR020802">
    <property type="entry name" value="TesA-like"/>
</dbReference>
<dbReference type="InterPro" id="IPR042099">
    <property type="entry name" value="ANL_N_sf"/>
</dbReference>
<dbReference type="PROSITE" id="PS00012">
    <property type="entry name" value="PHOSPHOPANTETHEINE"/>
    <property type="match status" value="1"/>
</dbReference>
<keyword evidence="2" id="KW-0596">Phosphopantetheine</keyword>
<organism evidence="6 7">
    <name type="scientific">Streptomyces malaysiensis</name>
    <dbReference type="NCBI Taxonomy" id="92644"/>
    <lineage>
        <taxon>Bacteria</taxon>
        <taxon>Bacillati</taxon>
        <taxon>Actinomycetota</taxon>
        <taxon>Actinomycetes</taxon>
        <taxon>Kitasatosporales</taxon>
        <taxon>Streptomycetaceae</taxon>
        <taxon>Streptomyces</taxon>
        <taxon>Streptomyces violaceusniger group</taxon>
    </lineage>
</organism>
<evidence type="ECO:0000313" key="7">
    <source>
        <dbReference type="Proteomes" id="UP000536624"/>
    </source>
</evidence>
<reference evidence="6 7" key="1">
    <citation type="submission" date="2020-02" db="EMBL/GenBank/DDBJ databases">
        <title>Streptomyces malaysiensis DSM14702 (JHCC583434, PFL_A843) Genome sequencing and assembly.</title>
        <authorList>
            <person name="Samborskyy M."/>
        </authorList>
    </citation>
    <scope>NUCLEOTIDE SEQUENCE [LARGE SCALE GENOMIC DNA]</scope>
    <source>
        <strain evidence="6 7">DSM 14702</strain>
    </source>
</reference>